<sequence length="365" mass="39076">MRAAQRDLDAVAARRSVQVGASLGAGGERTTTDTDAGAVVNASASKVLSDGGRFDAQIDGATLQVEGAVLAHALAADDVLFRLVSAAIQARGADRSIAQIDRALSQYGAREDLITSAYASGIVTNSTMFDIEAALSEARQNRLDFTLQRDLARAELDQYLTVSGAHSDLYARLREGNVARAPAWRIRAVELQADLSETDRRAVMSNKKPQTNLVATVSNADDTPSVYFGVKVDLNVYDGGATDAGAAALAARHMSQREQAEALRDALRKNTELARITAQKGAQRRGLLLERKAQSERRLAEMEKLLRIGRADVGTIAREVIAQAETAIALIGIDTQRQMATLNLLQSKGGVCDVVAMCDALWNVE</sequence>
<protein>
    <submittedName>
        <fullName evidence="1">Uncharacterized protein</fullName>
    </submittedName>
</protein>
<gene>
    <name evidence="1" type="ORF">IMCC12053_2644</name>
</gene>
<dbReference type="SUPFAM" id="SSF56954">
    <property type="entry name" value="Outer membrane efflux proteins (OEP)"/>
    <property type="match status" value="1"/>
</dbReference>
<dbReference type="STRING" id="1397108.IMCC12053_2644"/>
<dbReference type="PATRIC" id="fig|1397108.4.peg.2705"/>
<dbReference type="Proteomes" id="UP000064920">
    <property type="component" value="Chromosome"/>
</dbReference>
<name>A0A0N9ZHW7_9RHOB</name>
<evidence type="ECO:0000313" key="2">
    <source>
        <dbReference type="Proteomes" id="UP000064920"/>
    </source>
</evidence>
<dbReference type="Gene3D" id="1.20.1600.10">
    <property type="entry name" value="Outer membrane efflux proteins (OEP)"/>
    <property type="match status" value="1"/>
</dbReference>
<accession>A0A0N9ZHW7</accession>
<reference evidence="1 2" key="1">
    <citation type="submission" date="2015-05" db="EMBL/GenBank/DDBJ databases">
        <authorList>
            <person name="Wang D.B."/>
            <person name="Wang M."/>
        </authorList>
    </citation>
    <scope>NUCLEOTIDE SEQUENCE [LARGE SCALE GENOMIC DNA]</scope>
    <source>
        <strain evidence="1 2">IMCC 12053</strain>
    </source>
</reference>
<dbReference type="AlphaFoldDB" id="A0A0N9ZHW7"/>
<dbReference type="GO" id="GO:0015562">
    <property type="term" value="F:efflux transmembrane transporter activity"/>
    <property type="evidence" value="ECO:0007669"/>
    <property type="project" value="InterPro"/>
</dbReference>
<keyword evidence="2" id="KW-1185">Reference proteome</keyword>
<proteinExistence type="predicted"/>
<evidence type="ECO:0000313" key="1">
    <source>
        <dbReference type="EMBL" id="ALI56591.1"/>
    </source>
</evidence>
<dbReference type="EMBL" id="CP012023">
    <property type="protein sequence ID" value="ALI56591.1"/>
    <property type="molecule type" value="Genomic_DNA"/>
</dbReference>
<organism evidence="1 2">
    <name type="scientific">Celeribacter marinus</name>
    <dbReference type="NCBI Taxonomy" id="1397108"/>
    <lineage>
        <taxon>Bacteria</taxon>
        <taxon>Pseudomonadati</taxon>
        <taxon>Pseudomonadota</taxon>
        <taxon>Alphaproteobacteria</taxon>
        <taxon>Rhodobacterales</taxon>
        <taxon>Roseobacteraceae</taxon>
        <taxon>Celeribacter</taxon>
    </lineage>
</organism>
<dbReference type="KEGG" id="cmar:IMCC12053_2644"/>